<dbReference type="SUPFAM" id="SSF55144">
    <property type="entry name" value="LigT-like"/>
    <property type="match status" value="2"/>
</dbReference>
<organism evidence="4 5">
    <name type="scientific">Candidatus Nealsonbacteria bacterium RIFCSPHIGHO2_01_FULL_38_55</name>
    <dbReference type="NCBI Taxonomy" id="1801664"/>
    <lineage>
        <taxon>Bacteria</taxon>
        <taxon>Candidatus Nealsoniibacteriota</taxon>
    </lineage>
</organism>
<dbReference type="PANTHER" id="PTHR35561:SF1">
    <property type="entry name" value="RNA 2',3'-CYCLIC PHOSPHODIESTERASE"/>
    <property type="match status" value="1"/>
</dbReference>
<evidence type="ECO:0000256" key="1">
    <source>
        <dbReference type="ARBA" id="ARBA00022801"/>
    </source>
</evidence>
<name>A0A1G2E0E1_9BACT</name>
<dbReference type="Gene3D" id="3.90.1140.10">
    <property type="entry name" value="Cyclic phosphodiesterase"/>
    <property type="match status" value="1"/>
</dbReference>
<comment type="similarity">
    <text evidence="2">Belongs to the 2H phosphoesterase superfamily. ThpR family.</text>
</comment>
<evidence type="ECO:0000256" key="2">
    <source>
        <dbReference type="HAMAP-Rule" id="MF_01940"/>
    </source>
</evidence>
<dbReference type="EMBL" id="MHLZ01000038">
    <property type="protein sequence ID" value="OGZ19277.1"/>
    <property type="molecule type" value="Genomic_DNA"/>
</dbReference>
<evidence type="ECO:0000313" key="4">
    <source>
        <dbReference type="EMBL" id="OGZ19277.1"/>
    </source>
</evidence>
<protein>
    <recommendedName>
        <fullName evidence="2">RNA 2',3'-cyclic phosphodiesterase</fullName>
        <shortName evidence="2">RNA 2',3'-CPDase</shortName>
        <ecNumber evidence="2">3.1.4.58</ecNumber>
    </recommendedName>
</protein>
<proteinExistence type="inferred from homology"/>
<dbReference type="Proteomes" id="UP000177360">
    <property type="component" value="Unassembled WGS sequence"/>
</dbReference>
<feature type="active site" description="Proton acceptor" evidence="2">
    <location>
        <position position="167"/>
    </location>
</feature>
<gene>
    <name evidence="4" type="ORF">A2626_01550</name>
</gene>
<dbReference type="PANTHER" id="PTHR35561">
    <property type="entry name" value="RNA 2',3'-CYCLIC PHOSPHODIESTERASE"/>
    <property type="match status" value="1"/>
</dbReference>
<evidence type="ECO:0000313" key="5">
    <source>
        <dbReference type="Proteomes" id="UP000177360"/>
    </source>
</evidence>
<feature type="domain" description="Phosphoesterase HXTX" evidence="3">
    <location>
        <begin position="12"/>
        <end position="88"/>
    </location>
</feature>
<feature type="short sequence motif" description="HXTX 1" evidence="2">
    <location>
        <begin position="41"/>
        <end position="44"/>
    </location>
</feature>
<dbReference type="EC" id="3.1.4.58" evidence="2"/>
<dbReference type="AlphaFoldDB" id="A0A1G2E0E1"/>
<sequence>MQKHRIFIAVNLPEKIRNKLAGYKEKWPGLPARWTNPENLHITLAFIGYASDEELVEACEIAKKVAEKHNPFSVNINKICYGPKNKPAYINENEARQNFLKSSPSFVKALDDRSDDCSFSENKPPRMVWATGKKSKEFSTLKNDLDDLLLESQKIRFSADSKEFSSHITLARIRAWEWLKIEPEERPEIDEDIDMNFFIDSTEVMESELKRGGSKYEIIESFSFES</sequence>
<dbReference type="GO" id="GO:0008664">
    <property type="term" value="F:RNA 2',3'-cyclic 3'-phosphodiesterase activity"/>
    <property type="evidence" value="ECO:0007669"/>
    <property type="project" value="UniProtKB-EC"/>
</dbReference>
<feature type="active site" description="Proton donor" evidence="2">
    <location>
        <position position="41"/>
    </location>
</feature>
<feature type="short sequence motif" description="HXTX 2" evidence="2">
    <location>
        <begin position="167"/>
        <end position="170"/>
    </location>
</feature>
<dbReference type="InterPro" id="IPR004175">
    <property type="entry name" value="RNA_CPDase"/>
</dbReference>
<dbReference type="HAMAP" id="MF_01940">
    <property type="entry name" value="RNA_CPDase"/>
    <property type="match status" value="1"/>
</dbReference>
<keyword evidence="1 2" id="KW-0378">Hydrolase</keyword>
<comment type="catalytic activity">
    <reaction evidence="2">
        <text>a 3'-end 2',3'-cyclophospho-ribonucleotide-RNA + H2O = a 3'-end 2'-phospho-ribonucleotide-RNA + H(+)</text>
        <dbReference type="Rhea" id="RHEA:11828"/>
        <dbReference type="Rhea" id="RHEA-COMP:10464"/>
        <dbReference type="Rhea" id="RHEA-COMP:17353"/>
        <dbReference type="ChEBI" id="CHEBI:15377"/>
        <dbReference type="ChEBI" id="CHEBI:15378"/>
        <dbReference type="ChEBI" id="CHEBI:83064"/>
        <dbReference type="ChEBI" id="CHEBI:173113"/>
        <dbReference type="EC" id="3.1.4.58"/>
    </reaction>
</comment>
<comment type="function">
    <text evidence="2">Hydrolyzes RNA 2',3'-cyclic phosphodiester to an RNA 2'-phosphomonoester.</text>
</comment>
<evidence type="ECO:0000259" key="3">
    <source>
        <dbReference type="Pfam" id="PF02834"/>
    </source>
</evidence>
<reference evidence="4 5" key="1">
    <citation type="journal article" date="2016" name="Nat. Commun.">
        <title>Thousands of microbial genomes shed light on interconnected biogeochemical processes in an aquifer system.</title>
        <authorList>
            <person name="Anantharaman K."/>
            <person name="Brown C.T."/>
            <person name="Hug L.A."/>
            <person name="Sharon I."/>
            <person name="Castelle C.J."/>
            <person name="Probst A.J."/>
            <person name="Thomas B.C."/>
            <person name="Singh A."/>
            <person name="Wilkins M.J."/>
            <person name="Karaoz U."/>
            <person name="Brodie E.L."/>
            <person name="Williams K.H."/>
            <person name="Hubbard S.S."/>
            <person name="Banfield J.F."/>
        </authorList>
    </citation>
    <scope>NUCLEOTIDE SEQUENCE [LARGE SCALE GENOMIC DNA]</scope>
</reference>
<dbReference type="InterPro" id="IPR014051">
    <property type="entry name" value="Phosphoesterase_HXTX"/>
</dbReference>
<dbReference type="Pfam" id="PF02834">
    <property type="entry name" value="LigT_PEase"/>
    <property type="match status" value="1"/>
</dbReference>
<accession>A0A1G2E0E1</accession>
<dbReference type="GO" id="GO:0004113">
    <property type="term" value="F:2',3'-cyclic-nucleotide 3'-phosphodiesterase activity"/>
    <property type="evidence" value="ECO:0007669"/>
    <property type="project" value="InterPro"/>
</dbReference>
<comment type="caution">
    <text evidence="4">The sequence shown here is derived from an EMBL/GenBank/DDBJ whole genome shotgun (WGS) entry which is preliminary data.</text>
</comment>
<dbReference type="InterPro" id="IPR009097">
    <property type="entry name" value="Cyclic_Pdiesterase"/>
</dbReference>